<name>H8X4C1_CANO9</name>
<gene>
    <name evidence="1" type="ORF">CORT_0C07020</name>
</gene>
<keyword evidence="2" id="KW-1185">Reference proteome</keyword>
<organism evidence="1 2">
    <name type="scientific">Candida orthopsilosis (strain 90-125)</name>
    <name type="common">Yeast</name>
    <dbReference type="NCBI Taxonomy" id="1136231"/>
    <lineage>
        <taxon>Eukaryota</taxon>
        <taxon>Fungi</taxon>
        <taxon>Dikarya</taxon>
        <taxon>Ascomycota</taxon>
        <taxon>Saccharomycotina</taxon>
        <taxon>Pichiomycetes</taxon>
        <taxon>Debaryomycetaceae</taxon>
        <taxon>Candida/Lodderomyces clade</taxon>
        <taxon>Candida</taxon>
    </lineage>
</organism>
<protein>
    <submittedName>
        <fullName evidence="1">Uncharacterized protein</fullName>
    </submittedName>
</protein>
<evidence type="ECO:0000313" key="2">
    <source>
        <dbReference type="Proteomes" id="UP000005018"/>
    </source>
</evidence>
<dbReference type="AlphaFoldDB" id="H8X4C1"/>
<evidence type="ECO:0000313" key="1">
    <source>
        <dbReference type="EMBL" id="CCG26073.1"/>
    </source>
</evidence>
<dbReference type="OrthoDB" id="4023192at2759"/>
<dbReference type="EMBL" id="HE681721">
    <property type="protein sequence ID" value="CCG26073.1"/>
    <property type="molecule type" value="Genomic_DNA"/>
</dbReference>
<proteinExistence type="predicted"/>
<sequence length="171" mass="19373">MRRDSREARNSRAAILGSPEDFFADNVSFDEYICSPYNRNPFTDEAAPTIRRRKRSRVTHFLKRNIQRLFHMGVERKTTQIIYPVIRNAADIPNYEAIVPARHVTTSMAVLSQSIHLNNNFRGGIINRQRGVVYLLSSVSARSSVESLFEDDQASLEGTGATTADSNIHVF</sequence>
<dbReference type="Proteomes" id="UP000005018">
    <property type="component" value="Chromosome 3"/>
</dbReference>
<dbReference type="KEGG" id="cot:CORT_0C07020"/>
<accession>H8X4C1</accession>
<dbReference type="GeneID" id="14539927"/>
<dbReference type="HOGENOM" id="CLU_1562684_0_0_1"/>
<dbReference type="RefSeq" id="XP_003868977.1">
    <property type="nucleotide sequence ID" value="XM_003868929.1"/>
</dbReference>
<reference evidence="1 2" key="1">
    <citation type="journal article" date="2012" name="PLoS ONE">
        <title>Sequence and analysis of the genome of the pathogenic yeast Candida orthopsilosis.</title>
        <authorList>
            <person name="Riccombeni A."/>
            <person name="Vidanes G."/>
            <person name="Proux-Wera E."/>
            <person name="Wolfe K.H."/>
            <person name="Butler G."/>
        </authorList>
    </citation>
    <scope>NUCLEOTIDE SEQUENCE [LARGE SCALE GENOMIC DNA]</scope>
    <source>
        <strain evidence="1 2">Co 90-125</strain>
    </source>
</reference>